<dbReference type="EMBL" id="BOOR01000085">
    <property type="protein sequence ID" value="GII59419.1"/>
    <property type="molecule type" value="Genomic_DNA"/>
</dbReference>
<protein>
    <submittedName>
        <fullName evidence="2">Uncharacterized protein</fullName>
    </submittedName>
</protein>
<evidence type="ECO:0000256" key="1">
    <source>
        <dbReference type="SAM" id="MobiDB-lite"/>
    </source>
</evidence>
<evidence type="ECO:0000313" key="2">
    <source>
        <dbReference type="EMBL" id="GII59419.1"/>
    </source>
</evidence>
<reference evidence="2" key="1">
    <citation type="submission" date="2021-01" db="EMBL/GenBank/DDBJ databases">
        <title>Whole genome shotgun sequence of Planotetraspora thailandica NBRC 104271.</title>
        <authorList>
            <person name="Komaki H."/>
            <person name="Tamura T."/>
        </authorList>
    </citation>
    <scope>NUCLEOTIDE SEQUENCE</scope>
    <source>
        <strain evidence="2">NBRC 104271</strain>
    </source>
</reference>
<organism evidence="2 3">
    <name type="scientific">Planotetraspora thailandica</name>
    <dbReference type="NCBI Taxonomy" id="487172"/>
    <lineage>
        <taxon>Bacteria</taxon>
        <taxon>Bacillati</taxon>
        <taxon>Actinomycetota</taxon>
        <taxon>Actinomycetes</taxon>
        <taxon>Streptosporangiales</taxon>
        <taxon>Streptosporangiaceae</taxon>
        <taxon>Planotetraspora</taxon>
    </lineage>
</organism>
<keyword evidence="3" id="KW-1185">Reference proteome</keyword>
<evidence type="ECO:0000313" key="3">
    <source>
        <dbReference type="Proteomes" id="UP000605992"/>
    </source>
</evidence>
<accession>A0A8J3Y293</accession>
<dbReference type="AlphaFoldDB" id="A0A8J3Y293"/>
<gene>
    <name evidence="2" type="ORF">Pth03_78080</name>
</gene>
<sequence length="60" mass="6608">MGSFPLPDRGKHRGDMLRRPPYGRAAQVGGLFLADLPLENLSADVGRAWRFGLPTRHAHA</sequence>
<dbReference type="Proteomes" id="UP000605992">
    <property type="component" value="Unassembled WGS sequence"/>
</dbReference>
<name>A0A8J3Y293_9ACTN</name>
<comment type="caution">
    <text evidence="2">The sequence shown here is derived from an EMBL/GenBank/DDBJ whole genome shotgun (WGS) entry which is preliminary data.</text>
</comment>
<feature type="region of interest" description="Disordered" evidence="1">
    <location>
        <begin position="1"/>
        <end position="20"/>
    </location>
</feature>
<proteinExistence type="predicted"/>